<gene>
    <name evidence="7" type="ORF">QJ036_05185</name>
</gene>
<reference evidence="7 8" key="1">
    <citation type="submission" date="2023-05" db="EMBL/GenBank/DDBJ databases">
        <title>[ruminococcus] sp. nov., isolated from a pig farm feces dump.</title>
        <authorList>
            <person name="Chang Y.-H."/>
        </authorList>
    </citation>
    <scope>NUCLEOTIDE SEQUENCE [LARGE SCALE GENOMIC DNA]</scope>
    <source>
        <strain evidence="7 8">YH-rum2234</strain>
    </source>
</reference>
<dbReference type="InterPro" id="IPR004839">
    <property type="entry name" value="Aminotransferase_I/II_large"/>
</dbReference>
<comment type="cofactor">
    <cofactor evidence="1">
        <name>pyridoxal 5'-phosphate</name>
        <dbReference type="ChEBI" id="CHEBI:597326"/>
    </cofactor>
</comment>
<evidence type="ECO:0000256" key="5">
    <source>
        <dbReference type="ARBA" id="ARBA00037974"/>
    </source>
</evidence>
<dbReference type="Gene3D" id="3.90.1150.10">
    <property type="entry name" value="Aspartate Aminotransferase, domain 1"/>
    <property type="match status" value="1"/>
</dbReference>
<evidence type="ECO:0000256" key="4">
    <source>
        <dbReference type="ARBA" id="ARBA00023239"/>
    </source>
</evidence>
<organism evidence="7 8">
    <name type="scientific">Fusibacillus kribbianus</name>
    <dbReference type="NCBI Taxonomy" id="3044208"/>
    <lineage>
        <taxon>Bacteria</taxon>
        <taxon>Bacillati</taxon>
        <taxon>Bacillota</taxon>
        <taxon>Clostridia</taxon>
        <taxon>Lachnospirales</taxon>
        <taxon>Lachnospiraceae</taxon>
        <taxon>Fusibacillus</taxon>
    </lineage>
</organism>
<dbReference type="AlphaFoldDB" id="A0AAP4EXJ3"/>
<dbReference type="PANTHER" id="PTHR43525:SF1">
    <property type="entry name" value="PROTEIN MALY"/>
    <property type="match status" value="1"/>
</dbReference>
<dbReference type="InterPro" id="IPR015422">
    <property type="entry name" value="PyrdxlP-dep_Trfase_small"/>
</dbReference>
<dbReference type="CDD" id="cd00609">
    <property type="entry name" value="AAT_like"/>
    <property type="match status" value="1"/>
</dbReference>
<protein>
    <recommendedName>
        <fullName evidence="2">cysteine-S-conjugate beta-lyase</fullName>
        <ecNumber evidence="2">4.4.1.13</ecNumber>
    </recommendedName>
</protein>
<dbReference type="InterPro" id="IPR051798">
    <property type="entry name" value="Class-II_PLP-Dep_Aminotrans"/>
</dbReference>
<dbReference type="EC" id="4.4.1.13" evidence="2"/>
<dbReference type="InterPro" id="IPR015424">
    <property type="entry name" value="PyrdxlP-dep_Trfase"/>
</dbReference>
<dbReference type="GO" id="GO:0030170">
    <property type="term" value="F:pyridoxal phosphate binding"/>
    <property type="evidence" value="ECO:0007669"/>
    <property type="project" value="InterPro"/>
</dbReference>
<keyword evidence="4 7" id="KW-0456">Lyase</keyword>
<dbReference type="NCBIfam" id="TIGR04350">
    <property type="entry name" value="C_S_lyase_PatB"/>
    <property type="match status" value="1"/>
</dbReference>
<accession>A0AAP4EXJ3</accession>
<sequence length="391" mass="44261">MTFDFDKVIDRRGTNCLKYDFAVERGRKEDILPLWVADMDFQTAPGIQERLRAAVDHGIFGYSDGKADYFAAVSSWYREKFGWETKEEWLIKTPGVVFALATAVRAFTEKGDRVLIQQPVYYPFSEVIRDNGRVLINSPLKQVNGRYEMDFEDMERKITENQVKLFLLCSPHNPVGRVWTEEELKKAGELCVKHGVLVVSDEIHSDFTYPGVAHHVFAGLSPEFARISVTCTAPSKTFNIAGLQVSNIFIPDPELRARFQKAVDAVGYSQVNLLGLLACQAAYETGEEWLSAVKEYIYGNLCFLREYLKENLPEIRLVEPEGTYLVWLDFGALGLTEEQRQELIEEKAGLWLDSGAMFGPDGEGFERVNIACPRETLQKALDQLAAAVRNC</sequence>
<comment type="similarity">
    <text evidence="5">Belongs to the class-II pyridoxal-phosphate-dependent aminotransferase family. MalY/PatB cystathionine beta-lyase subfamily.</text>
</comment>
<dbReference type="GO" id="GO:0047804">
    <property type="term" value="F:cysteine-S-conjugate beta-lyase activity"/>
    <property type="evidence" value="ECO:0007669"/>
    <property type="project" value="UniProtKB-EC"/>
</dbReference>
<comment type="caution">
    <text evidence="7">The sequence shown here is derived from an EMBL/GenBank/DDBJ whole genome shotgun (WGS) entry which is preliminary data.</text>
</comment>
<evidence type="ECO:0000256" key="1">
    <source>
        <dbReference type="ARBA" id="ARBA00001933"/>
    </source>
</evidence>
<evidence type="ECO:0000313" key="7">
    <source>
        <dbReference type="EMBL" id="MDI9241872.1"/>
    </source>
</evidence>
<dbReference type="InterPro" id="IPR015421">
    <property type="entry name" value="PyrdxlP-dep_Trfase_major"/>
</dbReference>
<evidence type="ECO:0000256" key="2">
    <source>
        <dbReference type="ARBA" id="ARBA00012224"/>
    </source>
</evidence>
<dbReference type="Pfam" id="PF00155">
    <property type="entry name" value="Aminotran_1_2"/>
    <property type="match status" value="1"/>
</dbReference>
<proteinExistence type="inferred from homology"/>
<dbReference type="PANTHER" id="PTHR43525">
    <property type="entry name" value="PROTEIN MALY"/>
    <property type="match status" value="1"/>
</dbReference>
<evidence type="ECO:0000313" key="8">
    <source>
        <dbReference type="Proteomes" id="UP001300383"/>
    </source>
</evidence>
<dbReference type="Proteomes" id="UP001300383">
    <property type="component" value="Unassembled WGS sequence"/>
</dbReference>
<keyword evidence="8" id="KW-1185">Reference proteome</keyword>
<dbReference type="RefSeq" id="WP_283230375.1">
    <property type="nucleotide sequence ID" value="NZ_JASGBQ010000005.1"/>
</dbReference>
<dbReference type="Gene3D" id="3.40.640.10">
    <property type="entry name" value="Type I PLP-dependent aspartate aminotransferase-like (Major domain)"/>
    <property type="match status" value="1"/>
</dbReference>
<name>A0AAP4EXJ3_9FIRM</name>
<dbReference type="InterPro" id="IPR027619">
    <property type="entry name" value="C-S_lyase_PatB-like"/>
</dbReference>
<evidence type="ECO:0000256" key="3">
    <source>
        <dbReference type="ARBA" id="ARBA00022898"/>
    </source>
</evidence>
<dbReference type="SUPFAM" id="SSF53383">
    <property type="entry name" value="PLP-dependent transferases"/>
    <property type="match status" value="1"/>
</dbReference>
<dbReference type="EMBL" id="JASGBQ010000005">
    <property type="protein sequence ID" value="MDI9241872.1"/>
    <property type="molecule type" value="Genomic_DNA"/>
</dbReference>
<feature type="domain" description="Aminotransferase class I/classII large" evidence="6">
    <location>
        <begin position="55"/>
        <end position="384"/>
    </location>
</feature>
<evidence type="ECO:0000259" key="6">
    <source>
        <dbReference type="Pfam" id="PF00155"/>
    </source>
</evidence>
<keyword evidence="3" id="KW-0663">Pyridoxal phosphate</keyword>